<accession>A0A6C0IE70</accession>
<dbReference type="SUPFAM" id="SSF68906">
    <property type="entry name" value="SAP domain"/>
    <property type="match status" value="1"/>
</dbReference>
<dbReference type="AlphaFoldDB" id="A0A6C0IE70"/>
<protein>
    <recommendedName>
        <fullName evidence="2">SAP domain-containing protein</fullName>
    </recommendedName>
</protein>
<proteinExistence type="predicted"/>
<dbReference type="EMBL" id="MN740161">
    <property type="protein sequence ID" value="QHT90910.1"/>
    <property type="molecule type" value="Genomic_DNA"/>
</dbReference>
<evidence type="ECO:0000313" key="1">
    <source>
        <dbReference type="EMBL" id="QHT90910.1"/>
    </source>
</evidence>
<dbReference type="InterPro" id="IPR036361">
    <property type="entry name" value="SAP_dom_sf"/>
</dbReference>
<sequence>MDSTFKKNKNNESSIDDYIKIISLRCEKEMQIFKKPLKINDENISIPNINNYNEITKYNYNLSQLKSFAKNYKLKISGNKNELLNRIYCYLYFSLNIGKIQKIFRGRIVRKYIILHGPAYKNRKLCTNSCDFVTMEPVEEINFHQFLSYTDEDGFIYGFDMISLHNLYIKSNKTVKNPYNRNLLPVTIFKTIKSLLILGKILKIYINLHFEDDTQNVSSEKAIELRALTLFQNIDALGNYTVPQWFLSLNRNNLIKFVRELNDIWNYRAQLSQEVKRNICPPNADPFRNLCIPYIHTESNMCNVRKVILEVLEKFVNSGIDNDSKCLGAYYVLGALTLVNEEAAMSLPWLFQSVSYF</sequence>
<organism evidence="1">
    <name type="scientific">viral metagenome</name>
    <dbReference type="NCBI Taxonomy" id="1070528"/>
    <lineage>
        <taxon>unclassified sequences</taxon>
        <taxon>metagenomes</taxon>
        <taxon>organismal metagenomes</taxon>
    </lineage>
</organism>
<name>A0A6C0IE70_9ZZZZ</name>
<dbReference type="Pfam" id="PF18953">
    <property type="entry name" value="SAP_new25"/>
    <property type="match status" value="1"/>
</dbReference>
<evidence type="ECO:0008006" key="2">
    <source>
        <dbReference type="Google" id="ProtNLM"/>
    </source>
</evidence>
<reference evidence="1" key="1">
    <citation type="journal article" date="2020" name="Nature">
        <title>Giant virus diversity and host interactions through global metagenomics.</title>
        <authorList>
            <person name="Schulz F."/>
            <person name="Roux S."/>
            <person name="Paez-Espino D."/>
            <person name="Jungbluth S."/>
            <person name="Walsh D.A."/>
            <person name="Denef V.J."/>
            <person name="McMahon K.D."/>
            <person name="Konstantinidis K.T."/>
            <person name="Eloe-Fadrosh E.A."/>
            <person name="Kyrpides N.C."/>
            <person name="Woyke T."/>
        </authorList>
    </citation>
    <scope>NUCLEOTIDE SEQUENCE</scope>
    <source>
        <strain evidence="1">GVMAG-M-3300023184-72</strain>
    </source>
</reference>